<evidence type="ECO:0000313" key="3">
    <source>
        <dbReference type="EMBL" id="SHG10855.1"/>
    </source>
</evidence>
<keyword evidence="1" id="KW-1133">Transmembrane helix</keyword>
<feature type="transmembrane region" description="Helical" evidence="1">
    <location>
        <begin position="21"/>
        <end position="40"/>
    </location>
</feature>
<feature type="transmembrane region" description="Helical" evidence="1">
    <location>
        <begin position="84"/>
        <end position="107"/>
    </location>
</feature>
<accession>A0AAQ1MDJ9</accession>
<sequence>MSKMFLCEGQYDERQLRERDRIGMQTLIAVFLAVLADGLVREAGLDWTSPQHSAFLIVVGGQSLFDCLCALRQVLPRHPGYHRIFYYVIPVFVLVALVYFTCDAIWGNFTLTENGRLDGGATLLMVLFLGVQALIYRIQWKRAQAEEEGGEQ</sequence>
<dbReference type="EMBL" id="FQVY01000002">
    <property type="protein sequence ID" value="SHG10855.1"/>
    <property type="molecule type" value="Genomic_DNA"/>
</dbReference>
<evidence type="ECO:0000313" key="2">
    <source>
        <dbReference type="EMBL" id="MZL69059.1"/>
    </source>
</evidence>
<comment type="caution">
    <text evidence="3">The sequence shown here is derived from an EMBL/GenBank/DDBJ whole genome shotgun (WGS) entry which is preliminary data.</text>
</comment>
<evidence type="ECO:0000313" key="5">
    <source>
        <dbReference type="Proteomes" id="UP000474718"/>
    </source>
</evidence>
<dbReference type="EMBL" id="WWVX01000002">
    <property type="protein sequence ID" value="MZL69059.1"/>
    <property type="molecule type" value="Genomic_DNA"/>
</dbReference>
<keyword evidence="5" id="KW-1185">Reference proteome</keyword>
<reference evidence="2 5" key="3">
    <citation type="journal article" date="2019" name="Nat. Med.">
        <title>A library of human gut bacterial isolates paired with longitudinal multiomics data enables mechanistic microbiome research.</title>
        <authorList>
            <person name="Poyet M."/>
            <person name="Groussin M."/>
            <person name="Gibbons S.M."/>
            <person name="Avila-Pacheco J."/>
            <person name="Jiang X."/>
            <person name="Kearney S.M."/>
            <person name="Perrotta A.R."/>
            <person name="Berdy B."/>
            <person name="Zhao S."/>
            <person name="Lieberman T.D."/>
            <person name="Swanson P.K."/>
            <person name="Smith M."/>
            <person name="Roesemann S."/>
            <person name="Alexander J.E."/>
            <person name="Rich S.A."/>
            <person name="Livny J."/>
            <person name="Vlamakis H."/>
            <person name="Clish C."/>
            <person name="Bullock K."/>
            <person name="Deik A."/>
            <person name="Scott J."/>
            <person name="Pierce K.A."/>
            <person name="Xavier R.J."/>
            <person name="Alm E.J."/>
        </authorList>
    </citation>
    <scope>NUCLEOTIDE SEQUENCE [LARGE SCALE GENOMIC DNA]</scope>
    <source>
        <strain evidence="2 5">BIOML-A2</strain>
    </source>
</reference>
<feature type="transmembrane region" description="Helical" evidence="1">
    <location>
        <begin position="52"/>
        <end position="72"/>
    </location>
</feature>
<gene>
    <name evidence="2" type="ORF">GT747_04650</name>
    <name evidence="3" type="ORF">SAMN05444424_1502</name>
</gene>
<dbReference type="Proteomes" id="UP000474718">
    <property type="component" value="Unassembled WGS sequence"/>
</dbReference>
<protein>
    <submittedName>
        <fullName evidence="3">Uncharacterized protein</fullName>
    </submittedName>
</protein>
<proteinExistence type="predicted"/>
<dbReference type="Proteomes" id="UP000184089">
    <property type="component" value="Unassembled WGS sequence"/>
</dbReference>
<keyword evidence="1" id="KW-0812">Transmembrane</keyword>
<name>A0AAQ1MDJ9_9FIRM</name>
<evidence type="ECO:0000313" key="4">
    <source>
        <dbReference type="Proteomes" id="UP000184089"/>
    </source>
</evidence>
<reference evidence="4" key="2">
    <citation type="submission" date="2016-11" db="EMBL/GenBank/DDBJ databases">
        <authorList>
            <person name="Jaros S."/>
            <person name="Januszkiewicz K."/>
            <person name="Wedrychowicz H."/>
        </authorList>
    </citation>
    <scope>NUCLEOTIDE SEQUENCE [LARGE SCALE GENOMIC DNA]</scope>
    <source>
        <strain evidence="4">DSM 4029</strain>
    </source>
</reference>
<dbReference type="AlphaFoldDB" id="A0AAQ1MDJ9"/>
<organism evidence="3 4">
    <name type="scientific">Bittarella massiliensis</name>
    <name type="common">ex Durand et al. 2017</name>
    <dbReference type="NCBI Taxonomy" id="1720313"/>
    <lineage>
        <taxon>Bacteria</taxon>
        <taxon>Bacillati</taxon>
        <taxon>Bacillota</taxon>
        <taxon>Clostridia</taxon>
        <taxon>Eubacteriales</taxon>
        <taxon>Oscillospiraceae</taxon>
        <taxon>Bittarella (ex Durand et al. 2017)</taxon>
    </lineage>
</organism>
<feature type="transmembrane region" description="Helical" evidence="1">
    <location>
        <begin position="119"/>
        <end position="136"/>
    </location>
</feature>
<keyword evidence="1" id="KW-0472">Membrane</keyword>
<reference evidence="3" key="1">
    <citation type="submission" date="2016-11" db="EMBL/GenBank/DDBJ databases">
        <authorList>
            <person name="Varghese N."/>
            <person name="Submissions S."/>
        </authorList>
    </citation>
    <scope>NUCLEOTIDE SEQUENCE</scope>
    <source>
        <strain evidence="3">DSM 4029</strain>
    </source>
</reference>
<dbReference type="RefSeq" id="WP_021657955.1">
    <property type="nucleotide sequence ID" value="NZ_FQVY01000002.1"/>
</dbReference>
<evidence type="ECO:0000256" key="1">
    <source>
        <dbReference type="SAM" id="Phobius"/>
    </source>
</evidence>